<feature type="region of interest" description="Disordered" evidence="1">
    <location>
        <begin position="440"/>
        <end position="479"/>
    </location>
</feature>
<feature type="compositionally biased region" description="Acidic residues" evidence="1">
    <location>
        <begin position="252"/>
        <end position="261"/>
    </location>
</feature>
<dbReference type="STRING" id="1151754.M9MER2"/>
<dbReference type="Gene3D" id="2.40.50.40">
    <property type="match status" value="1"/>
</dbReference>
<dbReference type="SUPFAM" id="SSF54160">
    <property type="entry name" value="Chromo domain-like"/>
    <property type="match status" value="1"/>
</dbReference>
<dbReference type="Proteomes" id="UP000011976">
    <property type="component" value="Unassembled WGS sequence"/>
</dbReference>
<accession>M9MER2</accession>
<evidence type="ECO:0000313" key="3">
    <source>
        <dbReference type="EMBL" id="GAC73687.1"/>
    </source>
</evidence>
<feature type="region of interest" description="Disordered" evidence="1">
    <location>
        <begin position="357"/>
        <end position="380"/>
    </location>
</feature>
<dbReference type="SMART" id="SM00298">
    <property type="entry name" value="CHROMO"/>
    <property type="match status" value="1"/>
</dbReference>
<feature type="region of interest" description="Disordered" evidence="1">
    <location>
        <begin position="497"/>
        <end position="821"/>
    </location>
</feature>
<name>M9MER2_PSEA3</name>
<evidence type="ECO:0000256" key="1">
    <source>
        <dbReference type="SAM" id="MobiDB-lite"/>
    </source>
</evidence>
<dbReference type="EMBL" id="DF196775">
    <property type="protein sequence ID" value="GAC73687.1"/>
    <property type="molecule type" value="Genomic_DNA"/>
</dbReference>
<dbReference type="OrthoDB" id="3366885at2759"/>
<feature type="compositionally biased region" description="Basic and acidic residues" evidence="1">
    <location>
        <begin position="607"/>
        <end position="625"/>
    </location>
</feature>
<feature type="compositionally biased region" description="Acidic residues" evidence="1">
    <location>
        <begin position="33"/>
        <end position="46"/>
    </location>
</feature>
<feature type="domain" description="Chromo" evidence="2">
    <location>
        <begin position="305"/>
        <end position="365"/>
    </location>
</feature>
<feature type="compositionally biased region" description="Polar residues" evidence="1">
    <location>
        <begin position="507"/>
        <end position="516"/>
    </location>
</feature>
<reference evidence="4" key="1">
    <citation type="journal article" date="2013" name="Genome Announc.">
        <title>Genome sequence of the basidiomycetous yeast Pseudozyma antarctica T-34, a producer of the glycolipid biosurfactants mannosylerythritol lipids.</title>
        <authorList>
            <person name="Morita T."/>
            <person name="Koike H."/>
            <person name="Koyama Y."/>
            <person name="Hagiwara H."/>
            <person name="Ito E."/>
            <person name="Fukuoka T."/>
            <person name="Imura T."/>
            <person name="Machida M."/>
            <person name="Kitamoto D."/>
        </authorList>
    </citation>
    <scope>NUCLEOTIDE SEQUENCE [LARGE SCALE GENOMIC DNA]</scope>
    <source>
        <strain evidence="4">T-34</strain>
    </source>
</reference>
<feature type="compositionally biased region" description="Basic and acidic residues" evidence="1">
    <location>
        <begin position="440"/>
        <end position="462"/>
    </location>
</feature>
<evidence type="ECO:0000313" key="4">
    <source>
        <dbReference type="Proteomes" id="UP000011976"/>
    </source>
</evidence>
<dbReference type="CDD" id="cd00024">
    <property type="entry name" value="CD_CSD"/>
    <property type="match status" value="1"/>
</dbReference>
<feature type="compositionally biased region" description="Low complexity" evidence="1">
    <location>
        <begin position="675"/>
        <end position="693"/>
    </location>
</feature>
<dbReference type="GO" id="GO:0006338">
    <property type="term" value="P:chromatin remodeling"/>
    <property type="evidence" value="ECO:0007669"/>
    <property type="project" value="UniProtKB-ARBA"/>
</dbReference>
<gene>
    <name evidence="3" type="ORF">PANT_9d00219</name>
</gene>
<proteinExistence type="predicted"/>
<feature type="region of interest" description="Disordered" evidence="1">
    <location>
        <begin position="1"/>
        <end position="287"/>
    </location>
</feature>
<feature type="compositionally biased region" description="Low complexity" evidence="1">
    <location>
        <begin position="158"/>
        <end position="177"/>
    </location>
</feature>
<feature type="compositionally biased region" description="Acidic residues" evidence="1">
    <location>
        <begin position="115"/>
        <end position="124"/>
    </location>
</feature>
<feature type="compositionally biased region" description="Basic residues" evidence="1">
    <location>
        <begin position="64"/>
        <end position="86"/>
    </location>
</feature>
<dbReference type="InterPro" id="IPR000953">
    <property type="entry name" value="Chromo/chromo_shadow_dom"/>
</dbReference>
<feature type="compositionally biased region" description="Low complexity" evidence="1">
    <location>
        <begin position="564"/>
        <end position="585"/>
    </location>
</feature>
<organism evidence="3 4">
    <name type="scientific">Pseudozyma antarctica (strain T-34)</name>
    <name type="common">Yeast</name>
    <name type="synonym">Candida antarctica</name>
    <dbReference type="NCBI Taxonomy" id="1151754"/>
    <lineage>
        <taxon>Eukaryota</taxon>
        <taxon>Fungi</taxon>
        <taxon>Dikarya</taxon>
        <taxon>Basidiomycota</taxon>
        <taxon>Ustilaginomycotina</taxon>
        <taxon>Ustilaginomycetes</taxon>
        <taxon>Ustilaginales</taxon>
        <taxon>Ustilaginaceae</taxon>
        <taxon>Moesziomyces</taxon>
    </lineage>
</organism>
<dbReference type="PROSITE" id="PS50013">
    <property type="entry name" value="CHROMO_2"/>
    <property type="match status" value="1"/>
</dbReference>
<dbReference type="InterPro" id="IPR016197">
    <property type="entry name" value="Chromo-like_dom_sf"/>
</dbReference>
<evidence type="ECO:0000259" key="2">
    <source>
        <dbReference type="PROSITE" id="PS50013"/>
    </source>
</evidence>
<feature type="compositionally biased region" description="Polar residues" evidence="1">
    <location>
        <begin position="547"/>
        <end position="560"/>
    </location>
</feature>
<feature type="compositionally biased region" description="Basic and acidic residues" evidence="1">
    <location>
        <begin position="134"/>
        <end position="146"/>
    </location>
</feature>
<protein>
    <recommendedName>
        <fullName evidence="2">Chromo domain-containing protein</fullName>
    </recommendedName>
</protein>
<feature type="compositionally biased region" description="Acidic residues" evidence="1">
    <location>
        <begin position="228"/>
        <end position="238"/>
    </location>
</feature>
<feature type="compositionally biased region" description="Low complexity" evidence="1">
    <location>
        <begin position="239"/>
        <end position="248"/>
    </location>
</feature>
<sequence length="1414" mass="156582">MPPEPIALDSSDEDERRYPLRSDRRKPKREYESDSEVDELESDKDDDPQPRSAPATRKSPVRSAKPKSARKLKRERHQAKKKKKKLQREAREARQENSAVAAESAHGPAPRPGDGDDIDEDDDEHLPGLVVPSKDARRKSPVERVTEATSEDEVELIASEPPRSESVSVPPERSSAPIAADEDTDKRPPDSAASAPPTLAVPRADSAPAPGDEANPVAIDTSSPPMAADDEAVDDVPDDASVSDISSVTYSDSEEYVEGEDFYTSSEGSLHGSDSEEGLGSWTKRDQDKWQGSTAHLDAAYDDVYEVRAVLRHRRNPRRGFMQYRTVWAGYPIYSTTWEPESHFNSRRTLDEYWQRQGGRPADAPYDPANHSTHDSDTDRAVMRRPRRRAHEALKKKRREIRRDKVDLRKYMASLDHERAEKKAKAERKFELWRREKRVELETERTREKGTSRSHQKRLEKLNKKRWKRAGGADGAGAAASARFSATHANRSMADISMKARAGPSVSARTRVSQLDDSIPENDDNQLVFRKSAPGSGPNYPGLAASMSGSNRPRPGSTSARPIAGPSSVSRPAAASGSASGSHSQAPPPRPPPGSYKGQHHRGPRVQIKEDMHSFLNKLHSDVARSRAAQDGNSQAVPAPTDSDGRPITMKRRPSEAKRSNLLVLQPVKDFQGGSRPAAPASVAHASHSMSSEAGDDGDKEPFDIPEMSAVRGQFNPHQSAPDSDEERRRAAVSKRNSLAPPVPQQKAKQTEDPRRRFNAPSAPKRDQHASWSPPADDGGWNPSGWDMDAGPAFSPPTLTPRSPLEGESHHHGQGAPRAPAPQSVLAHCWFQLVSDGTLGLEGTLCSHEPFPRNRSQALGLADAVTIQFDRVMPFAWIRDVLAGPGIAWHEAMVLGAQGPGVIRDRAHLDQLSERLKITDMALLSAIPSPHASANTEESARQQEYLVAFSSKYSMDPVAGVPPALQNVSGHSSTLCVMPLRLNLVSAPSQLLVFRRQPPLDPFIASIFDTAVGKRSIEDLKIGRSEVRKVKRAAHRYGIRPALYEGIRNRYNVLFLGRNPPAYEKRVLYCMIRIFEGGFRLKVDEEKDAKLFKDPTIGVNVFVRNAALKQILSTDGDQEVVLATCLRRFKRLRCKFWTFGFSPEDPDERIRELFPGHGGLVSFSMSAILADLVLSCTEEKRSKESEEGQLTQQTEKELQVSILCNTLDHLPSQWRVRLHPWIRPCFRLLADHLEPVCRALKLIGEDDEFPIELVLELDAKLETLYTSTWVEEWSSDAIHGLPFDEPSELPDEPEALIKQIDEEVFATLRDSQLTSIRNTRFHVMVSGSQAAEEQDETELAGVEVVSLADFGKGALSSTHTSLSLTTIAATSVQVGKKQQKRKGVVKLDLLRPVLHQRGTALDIFPLATQRLPSL</sequence>